<dbReference type="GO" id="GO:0046872">
    <property type="term" value="F:metal ion binding"/>
    <property type="evidence" value="ECO:0007669"/>
    <property type="project" value="InterPro"/>
</dbReference>
<feature type="compositionally biased region" description="Low complexity" evidence="1">
    <location>
        <begin position="12"/>
        <end position="21"/>
    </location>
</feature>
<gene>
    <name evidence="3" type="ORF">DQ226_07390</name>
</gene>
<proteinExistence type="predicted"/>
<evidence type="ECO:0000259" key="2">
    <source>
        <dbReference type="Pfam" id="PF11716"/>
    </source>
</evidence>
<dbReference type="InterPro" id="IPR017517">
    <property type="entry name" value="Maleyloyr_isom"/>
</dbReference>
<dbReference type="Proteomes" id="UP000252187">
    <property type="component" value="Unassembled WGS sequence"/>
</dbReference>
<dbReference type="EMBL" id="QNTT01000015">
    <property type="protein sequence ID" value="RBA37130.1"/>
    <property type="molecule type" value="Genomic_DNA"/>
</dbReference>
<feature type="domain" description="Mycothiol-dependent maleylpyruvate isomerase metal-binding" evidence="2">
    <location>
        <begin position="30"/>
        <end position="168"/>
    </location>
</feature>
<protein>
    <recommendedName>
        <fullName evidence="2">Mycothiol-dependent maleylpyruvate isomerase metal-binding domain-containing protein</fullName>
    </recommendedName>
</protein>
<evidence type="ECO:0000313" key="4">
    <source>
        <dbReference type="Proteomes" id="UP000252187"/>
    </source>
</evidence>
<comment type="caution">
    <text evidence="3">The sequence shown here is derived from an EMBL/GenBank/DDBJ whole genome shotgun (WGS) entry which is preliminary data.</text>
</comment>
<feature type="region of interest" description="Disordered" evidence="1">
    <location>
        <begin position="1"/>
        <end position="21"/>
    </location>
</feature>
<dbReference type="Pfam" id="PF11716">
    <property type="entry name" value="MDMPI_N"/>
    <property type="match status" value="1"/>
</dbReference>
<dbReference type="SUPFAM" id="SSF109854">
    <property type="entry name" value="DinB/YfiT-like putative metalloenzymes"/>
    <property type="match status" value="1"/>
</dbReference>
<evidence type="ECO:0000256" key="1">
    <source>
        <dbReference type="SAM" id="MobiDB-lite"/>
    </source>
</evidence>
<name>A0A365PAT5_9ACTN</name>
<evidence type="ECO:0000313" key="3">
    <source>
        <dbReference type="EMBL" id="RBA37130.1"/>
    </source>
</evidence>
<accession>A0A365PAT5</accession>
<reference evidence="3 4" key="1">
    <citation type="submission" date="2018-06" db="EMBL/GenBank/DDBJ databases">
        <title>Whole genome sequencing of four bacterial strains from South Shetland trench revealing bio-synthetic gene clusters.</title>
        <authorList>
            <person name="Abdel-Mageed W.M."/>
            <person name="Lehri B."/>
            <person name="Jarmusch S.A."/>
            <person name="Miranda K."/>
            <person name="Goodfellow M."/>
            <person name="Jaspars M."/>
            <person name="Karlyshev A.V."/>
        </authorList>
    </citation>
    <scope>NUCLEOTIDE SEQUENCE [LARGE SCALE GENOMIC DNA]</scope>
    <source>
        <strain evidence="3 4">SST1</strain>
    </source>
</reference>
<dbReference type="AlphaFoldDB" id="A0A365PAT5"/>
<dbReference type="NCBIfam" id="TIGR03083">
    <property type="entry name" value="maleylpyruvate isomerase family mycothiol-dependent enzyme"/>
    <property type="match status" value="1"/>
</dbReference>
<sequence>MDTNSPDVTTDAPAAEPAGQAPAEIRHLIQQWKRLDELLAGLKRDDWIAPTPLPGWTVRDVVAHVAGTEHLLAGEEVPDIEVPASAREYVLNPIAELNEKFVQEARPLAVEDAFEDFRDVVAERTEQLSEMSAADLEAETDSPVGRVPFRRFMGVRVFDCWIHEDDIRQAIGMQHHLGGDIGRFAVGEIVGALPRIVGKKAAAPDGSRVRFRVTGEAGTDLPLATDVIVDGRAALADVDDTAQPTVELVFDTPTFVRAATGRIVAEPGSGVEISGDEDLGRTILGSLAFTI</sequence>
<organism evidence="3 4">
    <name type="scientific">Dietzia maris</name>
    <dbReference type="NCBI Taxonomy" id="37915"/>
    <lineage>
        <taxon>Bacteria</taxon>
        <taxon>Bacillati</taxon>
        <taxon>Actinomycetota</taxon>
        <taxon>Actinomycetes</taxon>
        <taxon>Mycobacteriales</taxon>
        <taxon>Dietziaceae</taxon>
        <taxon>Dietzia</taxon>
    </lineage>
</organism>
<dbReference type="InterPro" id="IPR024344">
    <property type="entry name" value="MDMPI_metal-binding"/>
</dbReference>
<dbReference type="InterPro" id="IPR034660">
    <property type="entry name" value="DinB/YfiT-like"/>
</dbReference>
<dbReference type="Gene3D" id="1.20.120.450">
    <property type="entry name" value="dinb family like domain"/>
    <property type="match status" value="1"/>
</dbReference>